<evidence type="ECO:0000313" key="4">
    <source>
        <dbReference type="EMBL" id="KIV83294.1"/>
    </source>
</evidence>
<name>A0A0D1YPT9_9EURO</name>
<evidence type="ECO:0000256" key="1">
    <source>
        <dbReference type="SAM" id="MobiDB-lite"/>
    </source>
</evidence>
<accession>A0A0D1YPT9</accession>
<dbReference type="Proteomes" id="UP000053599">
    <property type="component" value="Unassembled WGS sequence"/>
</dbReference>
<sequence>MASKRAVSTLSRTLERISPSSAATSTTAARSVQRILPASSFCSKSRSSISMPLRQPKRHFTTTLVPRKDDQTSAPAQSKVYSFSDIQSLADKPSPNRILIDVREPGELQNTGKIPGSHNLPVKTAPDAFFLPPDEFEERLGWQKPGESDEVIFYCKAGVRSRAAAQLAQRAGFGGKVGEYPGSWDDWAGKGGKVEREK</sequence>
<reference evidence="4 5" key="1">
    <citation type="submission" date="2015-01" db="EMBL/GenBank/DDBJ databases">
        <title>The Genome Sequence of Exophiala sideris CBS121828.</title>
        <authorList>
            <consortium name="The Broad Institute Genomics Platform"/>
            <person name="Cuomo C."/>
            <person name="de Hoog S."/>
            <person name="Gorbushina A."/>
            <person name="Stielow B."/>
            <person name="Teixiera M."/>
            <person name="Abouelleil A."/>
            <person name="Chapman S.B."/>
            <person name="Priest M."/>
            <person name="Young S.K."/>
            <person name="Wortman J."/>
            <person name="Nusbaum C."/>
            <person name="Birren B."/>
        </authorList>
    </citation>
    <scope>NUCLEOTIDE SEQUENCE [LARGE SCALE GENOMIC DNA]</scope>
    <source>
        <strain evidence="4 5">CBS 121828</strain>
    </source>
</reference>
<feature type="domain" description="Rhodanese" evidence="2">
    <location>
        <begin position="93"/>
        <end position="196"/>
    </location>
</feature>
<dbReference type="Pfam" id="PF00581">
    <property type="entry name" value="Rhodanese"/>
    <property type="match status" value="1"/>
</dbReference>
<dbReference type="GO" id="GO:0005739">
    <property type="term" value="C:mitochondrion"/>
    <property type="evidence" value="ECO:0007669"/>
    <property type="project" value="TreeGrafter"/>
</dbReference>
<evidence type="ECO:0000313" key="5">
    <source>
        <dbReference type="Proteomes" id="UP000053599"/>
    </source>
</evidence>
<dbReference type="InterPro" id="IPR036873">
    <property type="entry name" value="Rhodanese-like_dom_sf"/>
</dbReference>
<dbReference type="GO" id="GO:0004792">
    <property type="term" value="F:thiosulfate-cyanide sulfurtransferase activity"/>
    <property type="evidence" value="ECO:0007669"/>
    <property type="project" value="TreeGrafter"/>
</dbReference>
<dbReference type="SMART" id="SM00450">
    <property type="entry name" value="RHOD"/>
    <property type="match status" value="1"/>
</dbReference>
<reference evidence="3 6" key="2">
    <citation type="submission" date="2023-08" db="EMBL/GenBank/DDBJ databases">
        <title>Black Yeasts Isolated from many extreme environments.</title>
        <authorList>
            <person name="Coleine C."/>
            <person name="Stajich J.E."/>
            <person name="Selbmann L."/>
        </authorList>
    </citation>
    <scope>NUCLEOTIDE SEQUENCE [LARGE SCALE GENOMIC DNA]</scope>
    <source>
        <strain evidence="3 6">CCFEE 6328</strain>
    </source>
</reference>
<dbReference type="OrthoDB" id="566238at2759"/>
<dbReference type="PROSITE" id="PS50206">
    <property type="entry name" value="RHODANESE_3"/>
    <property type="match status" value="1"/>
</dbReference>
<evidence type="ECO:0000313" key="6">
    <source>
        <dbReference type="Proteomes" id="UP001345691"/>
    </source>
</evidence>
<keyword evidence="6" id="KW-1185">Reference proteome</keyword>
<protein>
    <submittedName>
        <fullName evidence="3">Thiosulfate sulfurtransferase rdl2, mitochondrial</fullName>
    </submittedName>
</protein>
<evidence type="ECO:0000313" key="3">
    <source>
        <dbReference type="EMBL" id="KAK5068651.1"/>
    </source>
</evidence>
<proteinExistence type="predicted"/>
<dbReference type="STRING" id="1016849.A0A0D1YPT9"/>
<evidence type="ECO:0000259" key="2">
    <source>
        <dbReference type="PROSITE" id="PS50206"/>
    </source>
</evidence>
<gene>
    <name evidence="3" type="primary">RDL2</name>
    <name evidence="3" type="ORF">LTR69_000771</name>
    <name evidence="4" type="ORF">PV11_05332</name>
</gene>
<dbReference type="EMBL" id="JAVRRF010000001">
    <property type="protein sequence ID" value="KAK5068651.1"/>
    <property type="molecule type" value="Genomic_DNA"/>
</dbReference>
<dbReference type="AlphaFoldDB" id="A0A0D1YPT9"/>
<dbReference type="PANTHER" id="PTHR44086:SF10">
    <property type="entry name" value="THIOSULFATE SULFURTRANSFERASE_RHODANESE-LIKE DOMAIN-CONTAINING PROTEIN 3"/>
    <property type="match status" value="1"/>
</dbReference>
<dbReference type="InterPro" id="IPR001763">
    <property type="entry name" value="Rhodanese-like_dom"/>
</dbReference>
<dbReference type="Gene3D" id="3.40.250.10">
    <property type="entry name" value="Rhodanese-like domain"/>
    <property type="match status" value="1"/>
</dbReference>
<dbReference type="EMBL" id="KN846952">
    <property type="protein sequence ID" value="KIV83294.1"/>
    <property type="molecule type" value="Genomic_DNA"/>
</dbReference>
<feature type="compositionally biased region" description="Polar residues" evidence="1">
    <location>
        <begin position="1"/>
        <end position="12"/>
    </location>
</feature>
<organism evidence="4 5">
    <name type="scientific">Exophiala sideris</name>
    <dbReference type="NCBI Taxonomy" id="1016849"/>
    <lineage>
        <taxon>Eukaryota</taxon>
        <taxon>Fungi</taxon>
        <taxon>Dikarya</taxon>
        <taxon>Ascomycota</taxon>
        <taxon>Pezizomycotina</taxon>
        <taxon>Eurotiomycetes</taxon>
        <taxon>Chaetothyriomycetidae</taxon>
        <taxon>Chaetothyriales</taxon>
        <taxon>Herpotrichiellaceae</taxon>
        <taxon>Exophiala</taxon>
    </lineage>
</organism>
<feature type="region of interest" description="Disordered" evidence="1">
    <location>
        <begin position="46"/>
        <end position="77"/>
    </location>
</feature>
<dbReference type="PANTHER" id="PTHR44086">
    <property type="entry name" value="THIOSULFATE SULFURTRANSFERASE RDL2, MITOCHONDRIAL-RELATED"/>
    <property type="match status" value="1"/>
</dbReference>
<dbReference type="HOGENOM" id="CLU_089574_0_0_1"/>
<dbReference type="SUPFAM" id="SSF52821">
    <property type="entry name" value="Rhodanese/Cell cycle control phosphatase"/>
    <property type="match status" value="1"/>
</dbReference>
<dbReference type="Proteomes" id="UP001345691">
    <property type="component" value="Unassembled WGS sequence"/>
</dbReference>
<feature type="region of interest" description="Disordered" evidence="1">
    <location>
        <begin position="1"/>
        <end position="30"/>
    </location>
</feature>
<feature type="compositionally biased region" description="Low complexity" evidence="1">
    <location>
        <begin position="20"/>
        <end position="29"/>
    </location>
</feature>